<proteinExistence type="predicted"/>
<evidence type="ECO:0000256" key="10">
    <source>
        <dbReference type="PROSITE-ProRule" id="PRU00042"/>
    </source>
</evidence>
<keyword evidence="13" id="KW-1185">Reference proteome</keyword>
<evidence type="ECO:0000256" key="4">
    <source>
        <dbReference type="ARBA" id="ARBA00022771"/>
    </source>
</evidence>
<evidence type="ECO:0000259" key="11">
    <source>
        <dbReference type="PROSITE" id="PS50157"/>
    </source>
</evidence>
<evidence type="ECO:0000256" key="6">
    <source>
        <dbReference type="ARBA" id="ARBA00023015"/>
    </source>
</evidence>
<evidence type="ECO:0000256" key="2">
    <source>
        <dbReference type="ARBA" id="ARBA00022723"/>
    </source>
</evidence>
<dbReference type="FunFam" id="3.30.160.60:FF:000322">
    <property type="entry name" value="GDNF-inducible zinc finger protein 1"/>
    <property type="match status" value="1"/>
</dbReference>
<evidence type="ECO:0000256" key="8">
    <source>
        <dbReference type="ARBA" id="ARBA00023163"/>
    </source>
</evidence>
<dbReference type="GO" id="GO:0008270">
    <property type="term" value="F:zinc ion binding"/>
    <property type="evidence" value="ECO:0007669"/>
    <property type="project" value="UniProtKB-KW"/>
</dbReference>
<dbReference type="GO" id="GO:0005634">
    <property type="term" value="C:nucleus"/>
    <property type="evidence" value="ECO:0007669"/>
    <property type="project" value="UniProtKB-SubCell"/>
</dbReference>
<dbReference type="Gene3D" id="3.30.160.60">
    <property type="entry name" value="Classic Zinc Finger"/>
    <property type="match status" value="3"/>
</dbReference>
<evidence type="ECO:0000313" key="13">
    <source>
        <dbReference type="Proteomes" id="UP000324585"/>
    </source>
</evidence>
<keyword evidence="3" id="KW-0677">Repeat</keyword>
<dbReference type="PANTHER" id="PTHR24388:SF54">
    <property type="entry name" value="PROTEIN ESCARGOT"/>
    <property type="match status" value="1"/>
</dbReference>
<feature type="domain" description="C2H2-type" evidence="11">
    <location>
        <begin position="379"/>
        <end position="407"/>
    </location>
</feature>
<dbReference type="InterPro" id="IPR013087">
    <property type="entry name" value="Znf_C2H2_type"/>
</dbReference>
<keyword evidence="7" id="KW-0238">DNA-binding</keyword>
<dbReference type="PROSITE" id="PS50157">
    <property type="entry name" value="ZINC_FINGER_C2H2_2"/>
    <property type="match status" value="3"/>
</dbReference>
<dbReference type="AlphaFoldDB" id="A0A5J4YHQ0"/>
<comment type="caution">
    <text evidence="12">The sequence shown here is derived from an EMBL/GenBank/DDBJ whole genome shotgun (WGS) entry which is preliminary data.</text>
</comment>
<dbReference type="OrthoDB" id="3437960at2759"/>
<sequence length="466" mass="52147">MSANSIMRVLLEEDDVHEWCVKWTQQKDTRAQTGGAAAVLVESALSSSGNDETSGDIRVDVKASYNEVLPEDLRCLPFLPTTRDLDSAVVVDNDISHMSDGKTLILYLPMYEKSRFCFGVLMQNTTLLPLPPGVYKLPGHRFVGFRTRYGHATINVAMCSDGSVIVNMLRLWDNRKARFDTFRTWRIEDNAGVLSHATMGSSGSCQPDCTDKSTCVCWRQLWHRRTDNELAAPLSWSQLGTALRQGLVTPSVDGLGVPMEIHVSAGNGAVKRRMQIPVNLQNVFGRDYSDMNKLRFVFFDRLTTASSVRHSPLLTDVSDANDGATSDRLRRDGQMRTRETEYGAAPTMTRAQLANPSIGECFSADDSGEGATRESAPQRSCDKCGKAFRRVSELRRHIRHVHDKIRPYICDACGFTFSQRSHLKTHARVVHDGRYDYTCTVCGAVFGALGNFRRHMESRHRERSPS</sequence>
<keyword evidence="5" id="KW-0862">Zinc</keyword>
<dbReference type="Proteomes" id="UP000324585">
    <property type="component" value="Unassembled WGS sequence"/>
</dbReference>
<dbReference type="InterPro" id="IPR036236">
    <property type="entry name" value="Znf_C2H2_sf"/>
</dbReference>
<name>A0A5J4YHQ0_PORPP</name>
<keyword evidence="2" id="KW-0479">Metal-binding</keyword>
<reference evidence="13" key="1">
    <citation type="journal article" date="2019" name="Nat. Commun.">
        <title>Expansion of phycobilisome linker gene families in mesophilic red algae.</title>
        <authorList>
            <person name="Lee J."/>
            <person name="Kim D."/>
            <person name="Bhattacharya D."/>
            <person name="Yoon H.S."/>
        </authorList>
    </citation>
    <scope>NUCLEOTIDE SEQUENCE [LARGE SCALE GENOMIC DNA]</scope>
    <source>
        <strain evidence="13">CCMP 1328</strain>
    </source>
</reference>
<evidence type="ECO:0000256" key="3">
    <source>
        <dbReference type="ARBA" id="ARBA00022737"/>
    </source>
</evidence>
<accession>A0A5J4YHQ0</accession>
<protein>
    <submittedName>
        <fullName evidence="12">Myoneurin</fullName>
    </submittedName>
</protein>
<evidence type="ECO:0000256" key="7">
    <source>
        <dbReference type="ARBA" id="ARBA00023125"/>
    </source>
</evidence>
<comment type="subcellular location">
    <subcellularLocation>
        <location evidence="1">Nucleus</location>
    </subcellularLocation>
</comment>
<evidence type="ECO:0000313" key="12">
    <source>
        <dbReference type="EMBL" id="KAA8490986.1"/>
    </source>
</evidence>
<dbReference type="PROSITE" id="PS00028">
    <property type="entry name" value="ZINC_FINGER_C2H2_1"/>
    <property type="match status" value="3"/>
</dbReference>
<keyword evidence="6" id="KW-0805">Transcription regulation</keyword>
<evidence type="ECO:0000256" key="5">
    <source>
        <dbReference type="ARBA" id="ARBA00022833"/>
    </source>
</evidence>
<dbReference type="PANTHER" id="PTHR24388">
    <property type="entry name" value="ZINC FINGER PROTEIN"/>
    <property type="match status" value="1"/>
</dbReference>
<keyword evidence="9" id="KW-0539">Nucleus</keyword>
<evidence type="ECO:0000256" key="1">
    <source>
        <dbReference type="ARBA" id="ARBA00004123"/>
    </source>
</evidence>
<dbReference type="GO" id="GO:0000978">
    <property type="term" value="F:RNA polymerase II cis-regulatory region sequence-specific DNA binding"/>
    <property type="evidence" value="ECO:0007669"/>
    <property type="project" value="TreeGrafter"/>
</dbReference>
<dbReference type="SUPFAM" id="SSF57667">
    <property type="entry name" value="beta-beta-alpha zinc fingers"/>
    <property type="match status" value="2"/>
</dbReference>
<organism evidence="12 13">
    <name type="scientific">Porphyridium purpureum</name>
    <name type="common">Red alga</name>
    <name type="synonym">Porphyridium cruentum</name>
    <dbReference type="NCBI Taxonomy" id="35688"/>
    <lineage>
        <taxon>Eukaryota</taxon>
        <taxon>Rhodophyta</taxon>
        <taxon>Bangiophyceae</taxon>
        <taxon>Porphyridiales</taxon>
        <taxon>Porphyridiaceae</taxon>
        <taxon>Porphyridium</taxon>
    </lineage>
</organism>
<feature type="domain" description="C2H2-type" evidence="11">
    <location>
        <begin position="408"/>
        <end position="436"/>
    </location>
</feature>
<keyword evidence="8" id="KW-0804">Transcription</keyword>
<gene>
    <name evidence="12" type="ORF">FVE85_9878</name>
</gene>
<dbReference type="InterPro" id="IPR050527">
    <property type="entry name" value="Snail/Krueppel_Znf"/>
</dbReference>
<evidence type="ECO:0000256" key="9">
    <source>
        <dbReference type="ARBA" id="ARBA00023242"/>
    </source>
</evidence>
<dbReference type="SMART" id="SM00355">
    <property type="entry name" value="ZnF_C2H2"/>
    <property type="match status" value="3"/>
</dbReference>
<keyword evidence="4 10" id="KW-0863">Zinc-finger</keyword>
<dbReference type="Pfam" id="PF00096">
    <property type="entry name" value="zf-C2H2"/>
    <property type="match status" value="3"/>
</dbReference>
<feature type="domain" description="C2H2-type" evidence="11">
    <location>
        <begin position="437"/>
        <end position="465"/>
    </location>
</feature>
<dbReference type="EMBL" id="VRMN01000017">
    <property type="protein sequence ID" value="KAA8490986.1"/>
    <property type="molecule type" value="Genomic_DNA"/>
</dbReference>
<dbReference type="GO" id="GO:0000981">
    <property type="term" value="F:DNA-binding transcription factor activity, RNA polymerase II-specific"/>
    <property type="evidence" value="ECO:0007669"/>
    <property type="project" value="TreeGrafter"/>
</dbReference>